<evidence type="ECO:0000256" key="1">
    <source>
        <dbReference type="SAM" id="Coils"/>
    </source>
</evidence>
<comment type="caution">
    <text evidence="3">The sequence shown here is derived from an EMBL/GenBank/DDBJ whole genome shotgun (WGS) entry which is preliminary data.</text>
</comment>
<reference evidence="3 4" key="1">
    <citation type="submission" date="2015-01" db="EMBL/GenBank/DDBJ databases">
        <title>Genome of Sphingomonas taxi strain 30a.</title>
        <authorList>
            <person name="Eevers N."/>
            <person name="Van Hamme J."/>
            <person name="Bottos E."/>
            <person name="Weyens N."/>
            <person name="Vangronsveld J."/>
        </authorList>
    </citation>
    <scope>NUCLEOTIDE SEQUENCE [LARGE SCALE GENOMIC DNA]</scope>
    <source>
        <strain evidence="3 4">30a</strain>
    </source>
</reference>
<evidence type="ECO:0000313" key="3">
    <source>
        <dbReference type="EMBL" id="KIU27848.1"/>
    </source>
</evidence>
<protein>
    <submittedName>
        <fullName evidence="3">Membrane protein</fullName>
    </submittedName>
</protein>
<dbReference type="InterPro" id="IPR024572">
    <property type="entry name" value="RcnB"/>
</dbReference>
<keyword evidence="1" id="KW-0175">Coiled coil</keyword>
<gene>
    <name evidence="3" type="ORF">SR41_09725</name>
</gene>
<name>A0A0D1K2R1_9SPHN</name>
<proteinExistence type="predicted"/>
<evidence type="ECO:0000313" key="4">
    <source>
        <dbReference type="Proteomes" id="UP000033203"/>
    </source>
</evidence>
<feature type="chain" id="PRO_5035303681" evidence="2">
    <location>
        <begin position="23"/>
        <end position="160"/>
    </location>
</feature>
<dbReference type="GeneID" id="93796379"/>
<organism evidence="3 4">
    <name type="scientific">Sphingomonas melonis</name>
    <dbReference type="NCBI Taxonomy" id="152682"/>
    <lineage>
        <taxon>Bacteria</taxon>
        <taxon>Pseudomonadati</taxon>
        <taxon>Pseudomonadota</taxon>
        <taxon>Alphaproteobacteria</taxon>
        <taxon>Sphingomonadales</taxon>
        <taxon>Sphingomonadaceae</taxon>
        <taxon>Sphingomonas</taxon>
    </lineage>
</organism>
<dbReference type="AlphaFoldDB" id="A0A0D1K2R1"/>
<evidence type="ECO:0000256" key="2">
    <source>
        <dbReference type="SAM" id="SignalP"/>
    </source>
</evidence>
<feature type="signal peptide" evidence="2">
    <location>
        <begin position="1"/>
        <end position="22"/>
    </location>
</feature>
<keyword evidence="2" id="KW-0732">Signal</keyword>
<dbReference type="Gene3D" id="3.10.450.160">
    <property type="entry name" value="inner membrane protein cigr"/>
    <property type="match status" value="1"/>
</dbReference>
<sequence>MRKIMIAALAAATILPAGVANAQSAREVRQSERELRQSQRDLAEARRYGDRRDIRDARREVREDRQELREDWRDYRRTHGDVYRRGTYAGPRGYRYRPVTNGYRFAPSYYGRQYWINDYATYRLPRPGYGYQRWVRYGNDVVLVDTRSGRVVQVYNRFFY</sequence>
<dbReference type="Proteomes" id="UP000033203">
    <property type="component" value="Unassembled WGS sequence"/>
</dbReference>
<dbReference type="Pfam" id="PF11776">
    <property type="entry name" value="RcnB"/>
    <property type="match status" value="1"/>
</dbReference>
<dbReference type="RefSeq" id="WP_018250490.1">
    <property type="nucleotide sequence ID" value="NZ_CP023705.1"/>
</dbReference>
<dbReference type="EMBL" id="JXTP01000037">
    <property type="protein sequence ID" value="KIU27848.1"/>
    <property type="molecule type" value="Genomic_DNA"/>
</dbReference>
<accession>A0A0D1K2R1</accession>
<dbReference type="PATRIC" id="fig|1549858.7.peg.2806"/>
<feature type="coiled-coil region" evidence="1">
    <location>
        <begin position="21"/>
        <end position="78"/>
    </location>
</feature>